<evidence type="ECO:0000313" key="3">
    <source>
        <dbReference type="EnsemblPlants" id="QL05p006011:mrna:CDS:1"/>
    </source>
</evidence>
<keyword evidence="1" id="KW-0472">Membrane</keyword>
<reference evidence="3" key="2">
    <citation type="submission" date="2021-01" db="UniProtKB">
        <authorList>
            <consortium name="EnsemblPlants"/>
        </authorList>
    </citation>
    <scope>IDENTIFICATION</scope>
</reference>
<evidence type="ECO:0000256" key="1">
    <source>
        <dbReference type="SAM" id="Phobius"/>
    </source>
</evidence>
<dbReference type="Pfam" id="PF04578">
    <property type="entry name" value="DUF594"/>
    <property type="match status" value="1"/>
</dbReference>
<dbReference type="Proteomes" id="UP000594261">
    <property type="component" value="Chromosome 5"/>
</dbReference>
<sequence length="726" mass="83631">MHIYICVCHSSVVSALIVARMWKVFQIFPESLRTILNQREIQAMVIISLSFQSILMGMGYRRRYTSTYRLNMVLWVPYLSTDWFATVALSIISNNLGEKPIDPELIMTAFWAPFFLLHLGGLDTITAYSLEDNTLWRRHALSLVSQVTVGGYIFLRAWNSTHLNYIAAPTFIPGLIKIGERIWVLRSASSENFKASMLSKPDPGLNYARYMEEYLSKKEEGFKVQSCPSIEATVVADVSFVAPKNVMIPGAASLQDAYILFWSFRPLFADLILGIQDIKNSQSFFHEVNSSEAFEVIEVELGFMFDMLYTKAFKVYSKMGVILRLLSFSSTMSVLLAFLIIDKDDYSRDDIIITYILLVGAIVLEIYAVLVLVTSDWTMLWLSERKNAAVDILYRAISSVRMCGIKRWSNTMGQYNLIRYCLHQKPAKCSVVQQFLFNHDFLEKIRFQQSAEVSKDLKKLIFDQLLEKSKNTSYEACKKLCECRGNEVLKNAKCYDCKEKDKRRTHEENPEIESEPLTKDAKCIYEISKDDIKTVEESIEAEFDQSILLWHIATTLCHYSDYCPNSEVSKLISEYMLYLLVMRPVMLPNGIEQIRFQDTWAEAIDFLKQRKISDLNQACRKLLEVSTDIPPSEVKGDRSKSVLFDGCKLAKSLQCLQTEKKWEFISHVWVEMLCYAATKCRWNRHAQQLCRGGELLTHVWLLMAHLGITEQFQISKGHARVRLIVH</sequence>
<feature type="domain" description="DUF4220" evidence="2">
    <location>
        <begin position="75"/>
        <end position="420"/>
    </location>
</feature>
<accession>A0A7N2LMN3</accession>
<feature type="transmembrane region" description="Helical" evidence="1">
    <location>
        <begin position="352"/>
        <end position="373"/>
    </location>
</feature>
<keyword evidence="4" id="KW-1185">Reference proteome</keyword>
<organism evidence="3 4">
    <name type="scientific">Quercus lobata</name>
    <name type="common">Valley oak</name>
    <dbReference type="NCBI Taxonomy" id="97700"/>
    <lineage>
        <taxon>Eukaryota</taxon>
        <taxon>Viridiplantae</taxon>
        <taxon>Streptophyta</taxon>
        <taxon>Embryophyta</taxon>
        <taxon>Tracheophyta</taxon>
        <taxon>Spermatophyta</taxon>
        <taxon>Magnoliopsida</taxon>
        <taxon>eudicotyledons</taxon>
        <taxon>Gunneridae</taxon>
        <taxon>Pentapetalae</taxon>
        <taxon>rosids</taxon>
        <taxon>fabids</taxon>
        <taxon>Fagales</taxon>
        <taxon>Fagaceae</taxon>
        <taxon>Quercus</taxon>
    </lineage>
</organism>
<feature type="transmembrane region" description="Helical" evidence="1">
    <location>
        <begin position="105"/>
        <end position="130"/>
    </location>
</feature>
<dbReference type="PANTHER" id="PTHR31325">
    <property type="entry name" value="OS01G0798800 PROTEIN-RELATED"/>
    <property type="match status" value="1"/>
</dbReference>
<name>A0A7N2LMN3_QUELO</name>
<dbReference type="Gramene" id="QL05p006011:mrna">
    <property type="protein sequence ID" value="QL05p006011:mrna:CDS:1"/>
    <property type="gene ID" value="QL05p006011"/>
</dbReference>
<dbReference type="InterPro" id="IPR007658">
    <property type="entry name" value="DUF594"/>
</dbReference>
<dbReference type="EMBL" id="LRBV02000005">
    <property type="status" value="NOT_ANNOTATED_CDS"/>
    <property type="molecule type" value="Genomic_DNA"/>
</dbReference>
<dbReference type="EnsemblPlants" id="QL05p006011:mrna">
    <property type="protein sequence ID" value="QL05p006011:mrna:CDS:1"/>
    <property type="gene ID" value="QL05p006011"/>
</dbReference>
<proteinExistence type="predicted"/>
<evidence type="ECO:0000259" key="2">
    <source>
        <dbReference type="Pfam" id="PF13968"/>
    </source>
</evidence>
<dbReference type="OMA" id="CETYSIL"/>
<keyword evidence="1" id="KW-1133">Transmembrane helix</keyword>
<dbReference type="InParanoid" id="A0A7N2LMN3"/>
<feature type="transmembrane region" description="Helical" evidence="1">
    <location>
        <begin position="72"/>
        <end position="93"/>
    </location>
</feature>
<reference evidence="3 4" key="1">
    <citation type="journal article" date="2016" name="G3 (Bethesda)">
        <title>First Draft Assembly and Annotation of the Genome of a California Endemic Oak Quercus lobata Nee (Fagaceae).</title>
        <authorList>
            <person name="Sork V.L."/>
            <person name="Fitz-Gibbon S.T."/>
            <person name="Puiu D."/>
            <person name="Crepeau M."/>
            <person name="Gugger P.F."/>
            <person name="Sherman R."/>
            <person name="Stevens K."/>
            <person name="Langley C.H."/>
            <person name="Pellegrini M."/>
            <person name="Salzberg S.L."/>
        </authorList>
    </citation>
    <scope>NUCLEOTIDE SEQUENCE [LARGE SCALE GENOMIC DNA]</scope>
    <source>
        <strain evidence="3 4">cv. SW786</strain>
    </source>
</reference>
<evidence type="ECO:0000313" key="4">
    <source>
        <dbReference type="Proteomes" id="UP000594261"/>
    </source>
</evidence>
<protein>
    <recommendedName>
        <fullName evidence="2">DUF4220 domain-containing protein</fullName>
    </recommendedName>
</protein>
<dbReference type="AlphaFoldDB" id="A0A7N2LMN3"/>
<dbReference type="Pfam" id="PF13968">
    <property type="entry name" value="DUF4220"/>
    <property type="match status" value="1"/>
</dbReference>
<keyword evidence="1" id="KW-0812">Transmembrane</keyword>
<dbReference type="InterPro" id="IPR025315">
    <property type="entry name" value="DUF4220"/>
</dbReference>
<feature type="transmembrane region" description="Helical" evidence="1">
    <location>
        <begin position="321"/>
        <end position="340"/>
    </location>
</feature>